<dbReference type="PROSITE" id="PS00107">
    <property type="entry name" value="PROTEIN_KINASE_ATP"/>
    <property type="match status" value="1"/>
</dbReference>
<keyword evidence="4" id="KW-1185">Reference proteome</keyword>
<name>A0A2Z6RNZ3_9GLOM</name>
<protein>
    <recommendedName>
        <fullName evidence="2">Protein kinase domain-containing protein</fullName>
    </recommendedName>
</protein>
<dbReference type="Pfam" id="PF00069">
    <property type="entry name" value="Pkinase"/>
    <property type="match status" value="1"/>
</dbReference>
<dbReference type="Proteomes" id="UP000247702">
    <property type="component" value="Unassembled WGS sequence"/>
</dbReference>
<dbReference type="GO" id="GO:0004674">
    <property type="term" value="F:protein serine/threonine kinase activity"/>
    <property type="evidence" value="ECO:0007669"/>
    <property type="project" value="TreeGrafter"/>
</dbReference>
<dbReference type="PROSITE" id="PS50011">
    <property type="entry name" value="PROTEIN_KINASE_DOM"/>
    <property type="match status" value="1"/>
</dbReference>
<proteinExistence type="predicted"/>
<dbReference type="PANTHER" id="PTHR44329">
    <property type="entry name" value="SERINE/THREONINE-PROTEIN KINASE TNNI3K-RELATED"/>
    <property type="match status" value="1"/>
</dbReference>
<keyword evidence="1" id="KW-0547">Nucleotide-binding</keyword>
<dbReference type="GO" id="GO:0005524">
    <property type="term" value="F:ATP binding"/>
    <property type="evidence" value="ECO:0007669"/>
    <property type="project" value="UniProtKB-UniRule"/>
</dbReference>
<dbReference type="InterPro" id="IPR051681">
    <property type="entry name" value="Ser/Thr_Kinases-Pseudokinases"/>
</dbReference>
<sequence length="868" mass="102251">MSLPAIPTLSTCEKCLNKYTNVAHNWCKPCQINNLKENFTKWTSKNKEIDDFIKQQQLQIKTNNDAIFEWIPYNKFNIIKTMNYPIAIWNDGPLKFNKDTKKYERISKEKVSLIYKSNSENIINEFSNEIKKYQTLIYNDLKIYGISQNLDTKDYILVIKSEYCEKCGKKYTDARYNWCYPCQRDFLKNFTNWNSGNKIIDDFIQSMRPYISTNDYNAPIFEWIPYDQFNNIQQIGEKGIANLAIWKNGPLHYDYLGRKEWIRELDKKVCLINYYEIIVATNEFLYEIIQYLYNEQIYGVTQNPHTKNYILVFQNKYCENYCKMCGEKKHTILCNPCIMNNLKENFTKWTSENEIIDDFIKKRQLQIKNYHDTVFEWIPYDQFYNIQIMRKDNFVTAIWKNGPLKFNMNSKRKSDKKVILKYSYNLQSITDEELYSTENCHGISQDPDTKYYILVLQSKYYCKKCGKKYTNTNKWCNPCQLNILMKNFTNWNSGNDNINDFIKEMQLKIGDCNDVVLEWISYDQFNNVEQVGIGGFSTVYSAIWKNKEYKQVALKCVHGSQNVKADFLNEVKIHLRLLQLLQQSLRFGNVRFLNVHGITQEPNTKDFVIVLEYAKGGSFNNWIAKYKGFSWRNKLIILPSIINGLDGIHKNHMVHHDFHTGNILLDEREFSVESQKIFISDMGLCGEIGNTDETKLYGVVPYMAPEILRRKPYTQAADIYSLGMIMYFLATGRQPFAGRDHDHYLMLDICEGIRPKINAPEAPQCYIDLMKRCWDPNPDNRPNTTELKGMINLFWDSINLCGEGRYDIRDQFTEAEAYRKSLLHIKSNESNKSFNSQITQANNYTSRLIIYNTNNHSSDDFSDCAIAD</sequence>
<evidence type="ECO:0000313" key="3">
    <source>
        <dbReference type="EMBL" id="GBB93848.1"/>
    </source>
</evidence>
<organism evidence="3 4">
    <name type="scientific">Rhizophagus clarus</name>
    <dbReference type="NCBI Taxonomy" id="94130"/>
    <lineage>
        <taxon>Eukaryota</taxon>
        <taxon>Fungi</taxon>
        <taxon>Fungi incertae sedis</taxon>
        <taxon>Mucoromycota</taxon>
        <taxon>Glomeromycotina</taxon>
        <taxon>Glomeromycetes</taxon>
        <taxon>Glomerales</taxon>
        <taxon>Glomeraceae</taxon>
        <taxon>Rhizophagus</taxon>
    </lineage>
</organism>
<dbReference type="AlphaFoldDB" id="A0A2Z6RNZ3"/>
<keyword evidence="1" id="KW-0067">ATP-binding</keyword>
<reference evidence="3 4" key="1">
    <citation type="submission" date="2017-11" db="EMBL/GenBank/DDBJ databases">
        <title>The genome of Rhizophagus clarus HR1 reveals common genetic basis of auxotrophy among arbuscular mycorrhizal fungi.</title>
        <authorList>
            <person name="Kobayashi Y."/>
        </authorList>
    </citation>
    <scope>NUCLEOTIDE SEQUENCE [LARGE SCALE GENOMIC DNA]</scope>
    <source>
        <strain evidence="3 4">HR1</strain>
    </source>
</reference>
<dbReference type="InterPro" id="IPR000719">
    <property type="entry name" value="Prot_kinase_dom"/>
</dbReference>
<feature type="binding site" evidence="1">
    <location>
        <position position="555"/>
    </location>
    <ligand>
        <name>ATP</name>
        <dbReference type="ChEBI" id="CHEBI:30616"/>
    </ligand>
</feature>
<dbReference type="InterPro" id="IPR011009">
    <property type="entry name" value="Kinase-like_dom_sf"/>
</dbReference>
<evidence type="ECO:0000313" key="4">
    <source>
        <dbReference type="Proteomes" id="UP000247702"/>
    </source>
</evidence>
<dbReference type="SUPFAM" id="SSF56112">
    <property type="entry name" value="Protein kinase-like (PK-like)"/>
    <property type="match status" value="1"/>
</dbReference>
<evidence type="ECO:0000259" key="2">
    <source>
        <dbReference type="PROSITE" id="PS50011"/>
    </source>
</evidence>
<feature type="domain" description="Protein kinase" evidence="2">
    <location>
        <begin position="525"/>
        <end position="795"/>
    </location>
</feature>
<comment type="caution">
    <text evidence="3">The sequence shown here is derived from an EMBL/GenBank/DDBJ whole genome shotgun (WGS) entry which is preliminary data.</text>
</comment>
<gene>
    <name evidence="3" type="ORF">RclHR1_02240020</name>
</gene>
<dbReference type="Gene3D" id="1.10.510.10">
    <property type="entry name" value="Transferase(Phosphotransferase) domain 1"/>
    <property type="match status" value="1"/>
</dbReference>
<dbReference type="InterPro" id="IPR017441">
    <property type="entry name" value="Protein_kinase_ATP_BS"/>
</dbReference>
<accession>A0A2Z6RNZ3</accession>
<evidence type="ECO:0000256" key="1">
    <source>
        <dbReference type="PROSITE-ProRule" id="PRU10141"/>
    </source>
</evidence>
<dbReference type="EMBL" id="BEXD01001380">
    <property type="protein sequence ID" value="GBB93848.1"/>
    <property type="molecule type" value="Genomic_DNA"/>
</dbReference>